<accession>A6KCG9</accession>
<keyword evidence="1" id="KW-0812">Transmembrane</keyword>
<evidence type="ECO:0000256" key="1">
    <source>
        <dbReference type="SAM" id="Phobius"/>
    </source>
</evidence>
<feature type="transmembrane region" description="Helical" evidence="1">
    <location>
        <begin position="6"/>
        <end position="23"/>
    </location>
</feature>
<reference evidence="2 3" key="1">
    <citation type="submission" date="2005-09" db="EMBL/GenBank/DDBJ databases">
        <authorList>
            <person name="Mural R.J."/>
            <person name="Li P.W."/>
            <person name="Adams M.D."/>
            <person name="Amanatides P.G."/>
            <person name="Baden-Tillson H."/>
            <person name="Barnstead M."/>
            <person name="Chin S.H."/>
            <person name="Dew I."/>
            <person name="Evans C.A."/>
            <person name="Ferriera S."/>
            <person name="Flanigan M."/>
            <person name="Fosler C."/>
            <person name="Glodek A."/>
            <person name="Gu Z."/>
            <person name="Holt R.A."/>
            <person name="Jennings D."/>
            <person name="Kraft C.L."/>
            <person name="Lu F."/>
            <person name="Nguyen T."/>
            <person name="Nusskern D.R."/>
            <person name="Pfannkoch C.M."/>
            <person name="Sitter C."/>
            <person name="Sutton G.G."/>
            <person name="Venter J.C."/>
            <person name="Wang Z."/>
            <person name="Woodage T."/>
            <person name="Zheng X.H."/>
            <person name="Zhong F."/>
        </authorList>
    </citation>
    <scope>NUCLEOTIDE SEQUENCE [LARGE SCALE GENOMIC DNA]</scope>
    <source>
        <strain>BN</strain>
        <strain evidence="3">Sprague-Dawley</strain>
    </source>
</reference>
<name>A6KCG9_RAT</name>
<keyword evidence="1" id="KW-1133">Transmembrane helix</keyword>
<protein>
    <submittedName>
        <fullName evidence="2">RCG50519</fullName>
    </submittedName>
</protein>
<dbReference type="Proteomes" id="UP000234681">
    <property type="component" value="Chromosome 7"/>
</dbReference>
<gene>
    <name evidence="2" type="ORF">rCG_50519</name>
</gene>
<proteinExistence type="predicted"/>
<organism evidence="2 3">
    <name type="scientific">Rattus norvegicus</name>
    <name type="common">Rat</name>
    <dbReference type="NCBI Taxonomy" id="10116"/>
    <lineage>
        <taxon>Eukaryota</taxon>
        <taxon>Metazoa</taxon>
        <taxon>Chordata</taxon>
        <taxon>Craniata</taxon>
        <taxon>Vertebrata</taxon>
        <taxon>Euteleostomi</taxon>
        <taxon>Mammalia</taxon>
        <taxon>Eutheria</taxon>
        <taxon>Euarchontoglires</taxon>
        <taxon>Glires</taxon>
        <taxon>Rodentia</taxon>
        <taxon>Myomorpha</taxon>
        <taxon>Muroidea</taxon>
        <taxon>Muridae</taxon>
        <taxon>Murinae</taxon>
        <taxon>Rattus</taxon>
    </lineage>
</organism>
<sequence>MLHLGPVRLPLQSILVGLLFVFLRIRLRMLKRETGCLFVLQTEKLNSKEVNVVAKTNRDKRKAILDSGLLAGSQGLIL</sequence>
<evidence type="ECO:0000313" key="3">
    <source>
        <dbReference type="Proteomes" id="UP000234681"/>
    </source>
</evidence>
<evidence type="ECO:0000313" key="2">
    <source>
        <dbReference type="EMBL" id="EDL86973.1"/>
    </source>
</evidence>
<dbReference type="EMBL" id="CH474035">
    <property type="protein sequence ID" value="EDL86973.1"/>
    <property type="molecule type" value="Genomic_DNA"/>
</dbReference>
<dbReference type="AlphaFoldDB" id="A6KCG9"/>
<keyword evidence="1" id="KW-0472">Membrane</keyword>